<gene>
    <name evidence="4" type="ORF">PECUL_23A056084</name>
</gene>
<dbReference type="Pfam" id="PF21035">
    <property type="entry name" value="CCDC138_C"/>
    <property type="match status" value="1"/>
</dbReference>
<keyword evidence="1" id="KW-0175">Coiled coil</keyword>
<dbReference type="AlphaFoldDB" id="A0AAD1VNI0"/>
<evidence type="ECO:0000259" key="3">
    <source>
        <dbReference type="Pfam" id="PF21037"/>
    </source>
</evidence>
<dbReference type="Pfam" id="PF21037">
    <property type="entry name" value="CCDC138_cc"/>
    <property type="match status" value="1"/>
</dbReference>
<organism evidence="4 5">
    <name type="scientific">Pelobates cultripes</name>
    <name type="common">Western spadefoot toad</name>
    <dbReference type="NCBI Taxonomy" id="61616"/>
    <lineage>
        <taxon>Eukaryota</taxon>
        <taxon>Metazoa</taxon>
        <taxon>Chordata</taxon>
        <taxon>Craniata</taxon>
        <taxon>Vertebrata</taxon>
        <taxon>Euteleostomi</taxon>
        <taxon>Amphibia</taxon>
        <taxon>Batrachia</taxon>
        <taxon>Anura</taxon>
        <taxon>Pelobatoidea</taxon>
        <taxon>Pelobatidae</taxon>
        <taxon>Pelobates</taxon>
    </lineage>
</organism>
<feature type="coiled-coil region" evidence="1">
    <location>
        <begin position="135"/>
        <end position="165"/>
    </location>
</feature>
<proteinExistence type="predicted"/>
<dbReference type="PANTHER" id="PTHR34523:SF1">
    <property type="entry name" value="COILED-COIL DOMAIN-CONTAINING PROTEIN 138"/>
    <property type="match status" value="1"/>
</dbReference>
<evidence type="ECO:0000313" key="4">
    <source>
        <dbReference type="EMBL" id="CAH2223192.1"/>
    </source>
</evidence>
<dbReference type="InterPro" id="IPR038798">
    <property type="entry name" value="CCDC138"/>
</dbReference>
<feature type="domain" description="Coiled-coil" evidence="2">
    <location>
        <begin position="307"/>
        <end position="595"/>
    </location>
</feature>
<feature type="coiled-coil region" evidence="1">
    <location>
        <begin position="191"/>
        <end position="267"/>
    </location>
</feature>
<dbReference type="PANTHER" id="PTHR34523">
    <property type="entry name" value="COILED-COIL DOMAIN-CONTAINING PROTEIN 138"/>
    <property type="match status" value="1"/>
</dbReference>
<sequence>MANFRMPFPPASAEIPSNEKQFYNKALHDLLRMIQNSSCSHRNDISYDLSQFEISAEHIDEQAVNPVQDVSSHMYTETDVTLPSHLVANTCTEPSLESSAAMKQNSKKTRSNVLKGPALLPSEIHEIYDELLGIYQKLQEERVSQEEYSQQLKKQEKCLREKQEMLFKHQVTLSKIKDVEEIVHAKFRFMKEQHDAEVKQLSDALKEKIKENKRLKSSFDTLKEMNDNLKKQLNEVSEQNKKLETQAKKVQARLENLQKKHAYLTVQKSKPMAHVPLTQKLPKLEKTCSSKSKVPNNVQVYELLAVLMDWISEMQVKKSKSEEHGSQDKSLCLSKLPPNYAQEKSVKILPVVVEQFQWMPLVSPKLHLAFMKFIYWTLMQMENKTQSTMTSTLRRLGEETFKGVTFQPTQNSSLENMIENKPKSLPFFKSNDLPLRFVSTLVILKTVTQVDYLAQALDSLCMDLKSDEGRSLFLEYQAATVVLNLLSFSGRGLASYVLDILLQLSMETRFVRPFLESCSSESFFKTSAILLKDPKVDIQTLEKLSIVLQKLSKVRSNKKFFELFNIPSVIQEMQRSANPDRAFLIINLNSILFHLGFTKANSPSRSPNH</sequence>
<dbReference type="EMBL" id="OW240912">
    <property type="protein sequence ID" value="CAH2223192.1"/>
    <property type="molecule type" value="Genomic_DNA"/>
</dbReference>
<name>A0AAD1VNI0_PELCU</name>
<evidence type="ECO:0008006" key="6">
    <source>
        <dbReference type="Google" id="ProtNLM"/>
    </source>
</evidence>
<feature type="domain" description="Coiled-coil-domain-containing protein 138 coiled-coil" evidence="3">
    <location>
        <begin position="210"/>
        <end position="268"/>
    </location>
</feature>
<evidence type="ECO:0000256" key="1">
    <source>
        <dbReference type="SAM" id="Coils"/>
    </source>
</evidence>
<dbReference type="Gene3D" id="1.20.5.340">
    <property type="match status" value="1"/>
</dbReference>
<accession>A0AAD1VNI0</accession>
<evidence type="ECO:0000313" key="5">
    <source>
        <dbReference type="Proteomes" id="UP001295444"/>
    </source>
</evidence>
<reference evidence="4" key="1">
    <citation type="submission" date="2022-03" db="EMBL/GenBank/DDBJ databases">
        <authorList>
            <person name="Alioto T."/>
            <person name="Alioto T."/>
            <person name="Gomez Garrido J."/>
        </authorList>
    </citation>
    <scope>NUCLEOTIDE SEQUENCE</scope>
</reference>
<protein>
    <recommendedName>
        <fullName evidence="6">Coiled-coil domain containing 138</fullName>
    </recommendedName>
</protein>
<keyword evidence="5" id="KW-1185">Reference proteome</keyword>
<dbReference type="InterPro" id="IPR048750">
    <property type="entry name" value="CCDC138_C"/>
</dbReference>
<dbReference type="InterPro" id="IPR048751">
    <property type="entry name" value="CCDC138_CC"/>
</dbReference>
<dbReference type="Proteomes" id="UP001295444">
    <property type="component" value="Chromosome 01"/>
</dbReference>
<evidence type="ECO:0000259" key="2">
    <source>
        <dbReference type="Pfam" id="PF21035"/>
    </source>
</evidence>